<dbReference type="InterPro" id="IPR017853">
    <property type="entry name" value="GH"/>
</dbReference>
<evidence type="ECO:0000256" key="4">
    <source>
        <dbReference type="SAM" id="MobiDB-lite"/>
    </source>
</evidence>
<dbReference type="Gene3D" id="3.20.20.80">
    <property type="entry name" value="Glycosidases"/>
    <property type="match status" value="1"/>
</dbReference>
<feature type="compositionally biased region" description="Acidic residues" evidence="4">
    <location>
        <begin position="265"/>
        <end position="287"/>
    </location>
</feature>
<dbReference type="PANTHER" id="PTHR34135">
    <property type="entry name" value="LYSOZYME"/>
    <property type="match status" value="1"/>
</dbReference>
<dbReference type="PANTHER" id="PTHR34135:SF2">
    <property type="entry name" value="LYSOZYME"/>
    <property type="match status" value="1"/>
</dbReference>
<dbReference type="GO" id="GO:0016998">
    <property type="term" value="P:cell wall macromolecule catabolic process"/>
    <property type="evidence" value="ECO:0007669"/>
    <property type="project" value="InterPro"/>
</dbReference>
<keyword evidence="7" id="KW-1185">Reference proteome</keyword>
<protein>
    <submittedName>
        <fullName evidence="6">Glycosyl hydrolase</fullName>
    </submittedName>
</protein>
<dbReference type="GO" id="GO:0003796">
    <property type="term" value="F:lysozyme activity"/>
    <property type="evidence" value="ECO:0007669"/>
    <property type="project" value="InterPro"/>
</dbReference>
<evidence type="ECO:0000256" key="5">
    <source>
        <dbReference type="SAM" id="Phobius"/>
    </source>
</evidence>
<proteinExistence type="inferred from homology"/>
<keyword evidence="2 6" id="KW-0378">Hydrolase</keyword>
<sequence>MSKPQIPPFFGKWPKWAICLSGVAIVVIYVWAFYYFFVGPTGFRWRAIYGDPHYPDGYEIRGIDISHHQGTIDWDRLRNAMINGSPVRFVIIKATEGDKHLDENFEQNFNLAKENGFIRGAYHYFSLTSSARKQAYFFISHANLQPGDLPPVLDIERKPQDKSIEDFQLDVLTWLHIVENKYHVKPIIYTYSKFKDTYLSDERFDGYPYWIAHYYVDKMEYRGQWKFWQHTDAATLPGIKGYVDLDIYNGSFYDLEQLLIPSENSNDDSEEIDTVTIDDDSVEFDGD</sequence>
<dbReference type="GeneID" id="72467102"/>
<dbReference type="RefSeq" id="WP_223925966.1">
    <property type="nucleotide sequence ID" value="NZ_BPTU01000001.1"/>
</dbReference>
<evidence type="ECO:0000313" key="7">
    <source>
        <dbReference type="Proteomes" id="UP000825483"/>
    </source>
</evidence>
<dbReference type="EMBL" id="BPUB01000002">
    <property type="protein sequence ID" value="GJG58858.1"/>
    <property type="molecule type" value="Genomic_DNA"/>
</dbReference>
<comment type="similarity">
    <text evidence="1">Belongs to the glycosyl hydrolase 25 family.</text>
</comment>
<feature type="transmembrane region" description="Helical" evidence="5">
    <location>
        <begin position="15"/>
        <end position="37"/>
    </location>
</feature>
<keyword evidence="5" id="KW-0472">Membrane</keyword>
<dbReference type="Proteomes" id="UP000825483">
    <property type="component" value="Unassembled WGS sequence"/>
</dbReference>
<dbReference type="SMART" id="SM00641">
    <property type="entry name" value="Glyco_25"/>
    <property type="match status" value="1"/>
</dbReference>
<keyword evidence="5" id="KW-1133">Transmembrane helix</keyword>
<accession>A0A9R1CA30</accession>
<dbReference type="InterPro" id="IPR018077">
    <property type="entry name" value="Glyco_hydro_fam25_subgr"/>
</dbReference>
<dbReference type="GO" id="GO:0016052">
    <property type="term" value="P:carbohydrate catabolic process"/>
    <property type="evidence" value="ECO:0007669"/>
    <property type="project" value="TreeGrafter"/>
</dbReference>
<gene>
    <name evidence="6" type="ORF">PRLR5076_17090</name>
</gene>
<dbReference type="PROSITE" id="PS51904">
    <property type="entry name" value="GLYCOSYL_HYDROL_F25_2"/>
    <property type="match status" value="1"/>
</dbReference>
<feature type="region of interest" description="Disordered" evidence="4">
    <location>
        <begin position="263"/>
        <end position="287"/>
    </location>
</feature>
<reference evidence="6" key="1">
    <citation type="journal article" date="2022" name="Int. J. Syst. Evol. Microbiol.">
        <title>Prevotella lacticifex sp. nov., isolated from the rumen of cows.</title>
        <authorList>
            <person name="Shinkai T."/>
            <person name="Ikeyama N."/>
            <person name="Kumagai M."/>
            <person name="Ohmori H."/>
            <person name="Sakamoto M."/>
            <person name="Ohkuma M."/>
            <person name="Mitsumori M."/>
        </authorList>
    </citation>
    <scope>NUCLEOTIDE SEQUENCE</scope>
    <source>
        <strain evidence="6">R5076</strain>
    </source>
</reference>
<keyword evidence="5" id="KW-0812">Transmembrane</keyword>
<evidence type="ECO:0000256" key="2">
    <source>
        <dbReference type="ARBA" id="ARBA00022801"/>
    </source>
</evidence>
<evidence type="ECO:0000256" key="3">
    <source>
        <dbReference type="ARBA" id="ARBA00023295"/>
    </source>
</evidence>
<dbReference type="AlphaFoldDB" id="A0A9R1CA30"/>
<evidence type="ECO:0000256" key="1">
    <source>
        <dbReference type="ARBA" id="ARBA00010646"/>
    </source>
</evidence>
<evidence type="ECO:0000313" key="6">
    <source>
        <dbReference type="EMBL" id="GJG58858.1"/>
    </source>
</evidence>
<keyword evidence="3" id="KW-0326">Glycosidase</keyword>
<organism evidence="6 7">
    <name type="scientific">Prevotella lacticifex</name>
    <dbReference type="NCBI Taxonomy" id="2854755"/>
    <lineage>
        <taxon>Bacteria</taxon>
        <taxon>Pseudomonadati</taxon>
        <taxon>Bacteroidota</taxon>
        <taxon>Bacteroidia</taxon>
        <taxon>Bacteroidales</taxon>
        <taxon>Prevotellaceae</taxon>
        <taxon>Prevotella</taxon>
    </lineage>
</organism>
<name>A0A9R1CA30_9BACT</name>
<comment type="caution">
    <text evidence="6">The sequence shown here is derived from an EMBL/GenBank/DDBJ whole genome shotgun (WGS) entry which is preliminary data.</text>
</comment>
<dbReference type="SUPFAM" id="SSF51445">
    <property type="entry name" value="(Trans)glycosidases"/>
    <property type="match status" value="1"/>
</dbReference>
<dbReference type="GO" id="GO:0009253">
    <property type="term" value="P:peptidoglycan catabolic process"/>
    <property type="evidence" value="ECO:0007669"/>
    <property type="project" value="InterPro"/>
</dbReference>
<dbReference type="InterPro" id="IPR002053">
    <property type="entry name" value="Glyco_hydro_25"/>
</dbReference>
<dbReference type="Pfam" id="PF01183">
    <property type="entry name" value="Glyco_hydro_25"/>
    <property type="match status" value="1"/>
</dbReference>